<keyword evidence="1" id="KW-0472">Membrane</keyword>
<keyword evidence="3" id="KW-1185">Reference proteome</keyword>
<keyword evidence="1" id="KW-0812">Transmembrane</keyword>
<gene>
    <name evidence="2" type="ORF">HD556DRAFT_1302716</name>
</gene>
<dbReference type="AlphaFoldDB" id="A0A9P7JA44"/>
<organism evidence="2 3">
    <name type="scientific">Suillus plorans</name>
    <dbReference type="NCBI Taxonomy" id="116603"/>
    <lineage>
        <taxon>Eukaryota</taxon>
        <taxon>Fungi</taxon>
        <taxon>Dikarya</taxon>
        <taxon>Basidiomycota</taxon>
        <taxon>Agaricomycotina</taxon>
        <taxon>Agaricomycetes</taxon>
        <taxon>Agaricomycetidae</taxon>
        <taxon>Boletales</taxon>
        <taxon>Suillineae</taxon>
        <taxon>Suillaceae</taxon>
        <taxon>Suillus</taxon>
    </lineage>
</organism>
<keyword evidence="1" id="KW-1133">Transmembrane helix</keyword>
<dbReference type="RefSeq" id="XP_041168075.1">
    <property type="nucleotide sequence ID" value="XM_041299530.1"/>
</dbReference>
<comment type="caution">
    <text evidence="2">The sequence shown here is derived from an EMBL/GenBank/DDBJ whole genome shotgun (WGS) entry which is preliminary data.</text>
</comment>
<evidence type="ECO:0000313" key="2">
    <source>
        <dbReference type="EMBL" id="KAG1810410.1"/>
    </source>
</evidence>
<dbReference type="GeneID" id="64593294"/>
<dbReference type="OrthoDB" id="10654255at2759"/>
<dbReference type="Proteomes" id="UP000719766">
    <property type="component" value="Unassembled WGS sequence"/>
</dbReference>
<evidence type="ECO:0000313" key="3">
    <source>
        <dbReference type="Proteomes" id="UP000719766"/>
    </source>
</evidence>
<evidence type="ECO:0000256" key="1">
    <source>
        <dbReference type="SAM" id="Phobius"/>
    </source>
</evidence>
<reference evidence="2" key="1">
    <citation type="journal article" date="2020" name="New Phytol.">
        <title>Comparative genomics reveals dynamic genome evolution in host specialist ectomycorrhizal fungi.</title>
        <authorList>
            <person name="Lofgren L.A."/>
            <person name="Nguyen N.H."/>
            <person name="Vilgalys R."/>
            <person name="Ruytinx J."/>
            <person name="Liao H.L."/>
            <person name="Branco S."/>
            <person name="Kuo A."/>
            <person name="LaButti K."/>
            <person name="Lipzen A."/>
            <person name="Andreopoulos W."/>
            <person name="Pangilinan J."/>
            <person name="Riley R."/>
            <person name="Hundley H."/>
            <person name="Na H."/>
            <person name="Barry K."/>
            <person name="Grigoriev I.V."/>
            <person name="Stajich J.E."/>
            <person name="Kennedy P.G."/>
        </authorList>
    </citation>
    <scope>NUCLEOTIDE SEQUENCE</scope>
    <source>
        <strain evidence="2">S12</strain>
    </source>
</reference>
<proteinExistence type="predicted"/>
<feature type="transmembrane region" description="Helical" evidence="1">
    <location>
        <begin position="58"/>
        <end position="82"/>
    </location>
</feature>
<dbReference type="EMBL" id="JABBWE010000001">
    <property type="protein sequence ID" value="KAG1810410.1"/>
    <property type="molecule type" value="Genomic_DNA"/>
</dbReference>
<name>A0A9P7JA44_9AGAM</name>
<accession>A0A9P7JA44</accession>
<protein>
    <submittedName>
        <fullName evidence="2">Uncharacterized protein</fullName>
    </submittedName>
</protein>
<sequence>MTSYSEIIFSGVSAKVNKPKDIVYLNHTLFCVAVHVILRTSRPESRVGDCSLTAILQALLFTVTQCFALHMFGLAVHTYIVVTHLPQMAHADGATAASQSQANLLAHADDVMAMSQSQVLLSGHYRCHDHVLLSASYLTLMVPWACPALSYILHSGGKTQAHISRVLFQPLTQQHALANPNEVPSTEGLWVESWNLVVMTQMLKQTSTATHLLQA</sequence>